<name>A0A8S0WBK5_CYCAE</name>
<gene>
    <name evidence="1" type="ORF">AAE3_LOCUS6241</name>
</gene>
<proteinExistence type="predicted"/>
<sequence>MAGLEEQQISAKPGWLALARVKNLGSAIPSPLPSKPEAIMEVKEDGSQTFRQADVFVLPFSIRVLSTLPIRFNSTLVVAASSSSCPIIPKGIIHTDDQLEDALLAPPSAPAPVPTPLGSASNKRRGHLCFCCIFLSAYQIGSSDMDIVDNVDVFDARKQDLQASPFFRFPPFCTTRQILTALLLPRPVLSSQKISMSSPDTPSLTCSPSSTNSAGDCTIQMTPLEDSGFPACPSSHSWLNVTLAASTASSSCSSLTLAPEQHYGLLEAPSVRTASPTLMMTPLPFVVTHQNTTRPSGRRTSLALRAGSPSIWPWQRRGLQKVWMTQ</sequence>
<accession>A0A8S0WBK5</accession>
<keyword evidence="2" id="KW-1185">Reference proteome</keyword>
<reference evidence="1 2" key="1">
    <citation type="submission" date="2020-01" db="EMBL/GenBank/DDBJ databases">
        <authorList>
            <person name="Gupta K D."/>
        </authorList>
    </citation>
    <scope>NUCLEOTIDE SEQUENCE [LARGE SCALE GENOMIC DNA]</scope>
</reference>
<evidence type="ECO:0000313" key="2">
    <source>
        <dbReference type="Proteomes" id="UP000467700"/>
    </source>
</evidence>
<dbReference type="EMBL" id="CACVBS010000042">
    <property type="protein sequence ID" value="CAA7264056.1"/>
    <property type="molecule type" value="Genomic_DNA"/>
</dbReference>
<organism evidence="1 2">
    <name type="scientific">Cyclocybe aegerita</name>
    <name type="common">Black poplar mushroom</name>
    <name type="synonym">Agrocybe aegerita</name>
    <dbReference type="NCBI Taxonomy" id="1973307"/>
    <lineage>
        <taxon>Eukaryota</taxon>
        <taxon>Fungi</taxon>
        <taxon>Dikarya</taxon>
        <taxon>Basidiomycota</taxon>
        <taxon>Agaricomycotina</taxon>
        <taxon>Agaricomycetes</taxon>
        <taxon>Agaricomycetidae</taxon>
        <taxon>Agaricales</taxon>
        <taxon>Agaricineae</taxon>
        <taxon>Bolbitiaceae</taxon>
        <taxon>Cyclocybe</taxon>
    </lineage>
</organism>
<dbReference type="Proteomes" id="UP000467700">
    <property type="component" value="Unassembled WGS sequence"/>
</dbReference>
<comment type="caution">
    <text evidence="1">The sequence shown here is derived from an EMBL/GenBank/DDBJ whole genome shotgun (WGS) entry which is preliminary data.</text>
</comment>
<evidence type="ECO:0000313" key="1">
    <source>
        <dbReference type="EMBL" id="CAA7264056.1"/>
    </source>
</evidence>
<protein>
    <submittedName>
        <fullName evidence="1">Uncharacterized protein</fullName>
    </submittedName>
</protein>
<dbReference type="AlphaFoldDB" id="A0A8S0WBK5"/>